<reference evidence="4" key="1">
    <citation type="submission" date="2019-10" db="EMBL/GenBank/DDBJ databases">
        <authorList>
            <person name="Nor Muhammad N."/>
        </authorList>
    </citation>
    <scope>NUCLEOTIDE SEQUENCE</scope>
</reference>
<protein>
    <submittedName>
        <fullName evidence="4">Cytochrome P450 monooxygenase AKT7 )</fullName>
        <ecNumber evidence="4">1.-.-.-</ecNumber>
    </submittedName>
</protein>
<dbReference type="EC" id="1.-.-.-" evidence="4"/>
<feature type="signal peptide" evidence="2">
    <location>
        <begin position="1"/>
        <end position="22"/>
    </location>
</feature>
<name>A0A5K1JXU6_9APHY</name>
<organism evidence="4">
    <name type="scientific">Ganoderma boninense</name>
    <dbReference type="NCBI Taxonomy" id="34458"/>
    <lineage>
        <taxon>Eukaryota</taxon>
        <taxon>Fungi</taxon>
        <taxon>Dikarya</taxon>
        <taxon>Basidiomycota</taxon>
        <taxon>Agaricomycotina</taxon>
        <taxon>Agaricomycetes</taxon>
        <taxon>Polyporales</taxon>
        <taxon>Polyporaceae</taxon>
        <taxon>Ganoderma</taxon>
    </lineage>
</organism>
<feature type="transmembrane region" description="Helical" evidence="1">
    <location>
        <begin position="83"/>
        <end position="101"/>
    </location>
</feature>
<keyword evidence="2" id="KW-0732">Signal</keyword>
<dbReference type="GO" id="GO:0004497">
    <property type="term" value="F:monooxygenase activity"/>
    <property type="evidence" value="ECO:0007669"/>
    <property type="project" value="UniProtKB-KW"/>
</dbReference>
<dbReference type="Pfam" id="PF20153">
    <property type="entry name" value="DUF6535"/>
    <property type="match status" value="1"/>
</dbReference>
<proteinExistence type="predicted"/>
<keyword evidence="1" id="KW-0812">Transmembrane</keyword>
<evidence type="ECO:0000256" key="1">
    <source>
        <dbReference type="SAM" id="Phobius"/>
    </source>
</evidence>
<keyword evidence="4" id="KW-0503">Monooxygenase</keyword>
<feature type="domain" description="DUF6535" evidence="3">
    <location>
        <begin position="1"/>
        <end position="164"/>
    </location>
</feature>
<dbReference type="EMBL" id="LR726295">
    <property type="protein sequence ID" value="VWO97402.1"/>
    <property type="molecule type" value="Genomic_DNA"/>
</dbReference>
<keyword evidence="1" id="KW-0472">Membrane</keyword>
<dbReference type="InterPro" id="IPR045338">
    <property type="entry name" value="DUF6535"/>
</dbReference>
<dbReference type="AlphaFoldDB" id="A0A5K1JXU6"/>
<feature type="chain" id="PRO_5023883480" evidence="2">
    <location>
        <begin position="23"/>
        <end position="669"/>
    </location>
</feature>
<feature type="transmembrane region" description="Helical" evidence="1">
    <location>
        <begin position="169"/>
        <end position="190"/>
    </location>
</feature>
<sequence length="669" mass="75036">MDSLLVFGGLFAAVLTPFNVESYTFLKPDPTGPSLAVLLQISAQLNSFSVNTPFVNSTAPYLPLANIELPFYPSDSVIMINKLWFSSLICTLASSSIALFVKQWLYELSRGLFGSNSRSMARRRQYRYNGLKKWHLETIFLIPFIFLQAALILFLSGLLVLLWTLDRGVATVAAILAGILFLFLIAMTVLPVFSTSGYTMVPFLTPSLIAGWILRGISDAILRFLQSHAITDQVTLESRDRTLFFYKLLRSWSDCFPTWSDREGPIVRARGTLDCSTAVMAFTSTLDEEHLKHLPVVIQDIPAAELGLAFDEIVAACYREEPNTMGPSLRRERVLLFLERSLIRALGCLLTDPHIRIGNAISPAARRHRIAPICISLLSRLTIMEFTDKNGVIEVLGPAFDLQSPEVTQLAYSILLDVLDLWDTGARLSYTSIRYALSSLESDLGLHQDILTMHPRRVKAAMSARSAPSGFPGVTEALKHGPETMNYNVAITRQLRTVRGVILCALEALSTTTPLSLKEVRIVCDHTKRLLSLFGKNWSSISSEEWKSLLSPAPKSDDEKQRNFLPLSLHQYLWPPLFDLLENPRSYIVLPDEMMDALKIALENLDLKSWEDPQPPFGRADLRPDVVESSKSSISSTDSPRYLYHLAHFKVRSIETALKKLSHEFEVRN</sequence>
<feature type="transmembrane region" description="Helical" evidence="1">
    <location>
        <begin position="139"/>
        <end position="163"/>
    </location>
</feature>
<accession>A0A5K1JXU6</accession>
<evidence type="ECO:0000313" key="4">
    <source>
        <dbReference type="EMBL" id="VWO97402.1"/>
    </source>
</evidence>
<keyword evidence="1" id="KW-1133">Transmembrane helix</keyword>
<keyword evidence="4" id="KW-0560">Oxidoreductase</keyword>
<gene>
    <name evidence="4" type="primary">V5XZS6</name>
</gene>
<evidence type="ECO:0000256" key="2">
    <source>
        <dbReference type="SAM" id="SignalP"/>
    </source>
</evidence>
<evidence type="ECO:0000259" key="3">
    <source>
        <dbReference type="Pfam" id="PF20153"/>
    </source>
</evidence>